<dbReference type="OrthoDB" id="9766486at2"/>
<dbReference type="GO" id="GO:0004467">
    <property type="term" value="F:long-chain fatty acid-CoA ligase activity"/>
    <property type="evidence" value="ECO:0007669"/>
    <property type="project" value="TreeGrafter"/>
</dbReference>
<evidence type="ECO:0000313" key="4">
    <source>
        <dbReference type="EMBL" id="GBO93787.1"/>
    </source>
</evidence>
<name>A0A388SBT6_9BURK</name>
<dbReference type="InterPro" id="IPR042099">
    <property type="entry name" value="ANL_N_sf"/>
</dbReference>
<gene>
    <name evidence="4" type="ORF">MESMUL_11410</name>
</gene>
<dbReference type="AlphaFoldDB" id="A0A388SBT6"/>
<comment type="caution">
    <text evidence="4">The sequence shown here is derived from an EMBL/GenBank/DDBJ whole genome shotgun (WGS) entry which is preliminary data.</text>
</comment>
<dbReference type="EMBL" id="BGZJ01000001">
    <property type="protein sequence ID" value="GBO93787.1"/>
    <property type="molecule type" value="Genomic_DNA"/>
</dbReference>
<dbReference type="GO" id="GO:0016020">
    <property type="term" value="C:membrane"/>
    <property type="evidence" value="ECO:0007669"/>
    <property type="project" value="TreeGrafter"/>
</dbReference>
<keyword evidence="5" id="KW-1185">Reference proteome</keyword>
<dbReference type="InterPro" id="IPR020845">
    <property type="entry name" value="AMP-binding_CS"/>
</dbReference>
<dbReference type="PANTHER" id="PTHR43272:SF33">
    <property type="entry name" value="AMP-BINDING DOMAIN-CONTAINING PROTEIN-RELATED"/>
    <property type="match status" value="1"/>
</dbReference>
<dbReference type="CDD" id="cd05907">
    <property type="entry name" value="VL_LC_FACS_like"/>
    <property type="match status" value="1"/>
</dbReference>
<evidence type="ECO:0000313" key="5">
    <source>
        <dbReference type="Proteomes" id="UP000266091"/>
    </source>
</evidence>
<reference evidence="4 5" key="1">
    <citation type="journal article" date="2018" name="Int. J. Syst. Evol. Microbiol.">
        <title>Mesosutterella multiformis gen. nov., sp. nov., a member of the family Sutterellaceae and Sutterella megalosphaeroides sp. nov., isolated from human faeces.</title>
        <authorList>
            <person name="Sakamoto M."/>
            <person name="Ikeyama N."/>
            <person name="Kunihiro T."/>
            <person name="Iino T."/>
            <person name="Yuki M."/>
            <person name="Ohkuma M."/>
        </authorList>
    </citation>
    <scope>NUCLEOTIDE SEQUENCE [LARGE SCALE GENOMIC DNA]</scope>
    <source>
        <strain evidence="4 5">4NBBH2</strain>
    </source>
</reference>
<organism evidence="4 5">
    <name type="scientific">Mesosutterella multiformis</name>
    <dbReference type="NCBI Taxonomy" id="2259133"/>
    <lineage>
        <taxon>Bacteria</taxon>
        <taxon>Pseudomonadati</taxon>
        <taxon>Pseudomonadota</taxon>
        <taxon>Betaproteobacteria</taxon>
        <taxon>Burkholderiales</taxon>
        <taxon>Sutterellaceae</taxon>
        <taxon>Mesosutterella</taxon>
    </lineage>
</organism>
<sequence>MAQQTDTSAARAKSLDLLQTLPELLTHNLPDRGDDEAFREYSTREKRWISLTFREMDARVQRWREAFAALNLSRGDRCAMLMPNSIDAICFDQGVLSDALTPVPLHAIDTPGSSAYILSDSGSKVLVTNKYLKWKGIRTSGVDLPDLQLVVITDDEVPAEDSDAHPRVIPLETFLKEGAGTPLPPPPKGGDLAALVYTSGTTGRPKGVMLTHLNVLCNVRAVLKHLCPRPHDRWFSFLPLSHTFERTTTYYVGMGMGNAIVFCRSIATLAQDMQLASPNVMMGVPRIYEQICAKILQTLKKQPPLAQRIFHWAVDVGYRNFCRENHLPVDGGAISLLDPFVSGFLDRKVGSVVRRAFGEHPDVYCFVSGGAALNPAVSRILLGLGIRIVQGYGMTEHSPIIAVNKMGAINPNTVGPALPNVQAKLGDGDELLVRGPCVMKGYWKLPEATAKAIDPDGWLHTGDVAEIYSDGQIRIKGRIKEIIVTSSGEKIPPDDLEQAIGMDPLVNQVMVVGENRPFITALVVVNPLEWEKLCESLSLDPTDAESFRSRAARQAVTKRIRAATRNFPNYGVPRDVYLTRSPWTIENGTMTPTLKLKRRIILANLEKEIDELYAKRGE</sequence>
<dbReference type="Pfam" id="PF23562">
    <property type="entry name" value="AMP-binding_C_3"/>
    <property type="match status" value="1"/>
</dbReference>
<accession>A0A388SBT6</accession>
<dbReference type="InterPro" id="IPR000873">
    <property type="entry name" value="AMP-dep_synth/lig_dom"/>
</dbReference>
<protein>
    <submittedName>
        <fullName evidence="4">AMP-dependent synthetase</fullName>
    </submittedName>
</protein>
<dbReference type="PANTHER" id="PTHR43272">
    <property type="entry name" value="LONG-CHAIN-FATTY-ACID--COA LIGASE"/>
    <property type="match status" value="1"/>
</dbReference>
<proteinExistence type="predicted"/>
<dbReference type="SUPFAM" id="SSF56801">
    <property type="entry name" value="Acetyl-CoA synthetase-like"/>
    <property type="match status" value="1"/>
</dbReference>
<keyword evidence="2" id="KW-0067">ATP-binding</keyword>
<dbReference type="Pfam" id="PF00501">
    <property type="entry name" value="AMP-binding"/>
    <property type="match status" value="1"/>
</dbReference>
<evidence type="ECO:0000256" key="1">
    <source>
        <dbReference type="ARBA" id="ARBA00022741"/>
    </source>
</evidence>
<keyword evidence="1" id="KW-0547">Nucleotide-binding</keyword>
<dbReference type="RefSeq" id="WP_116270094.1">
    <property type="nucleotide sequence ID" value="NZ_BGZJ01000001.1"/>
</dbReference>
<dbReference type="Proteomes" id="UP000266091">
    <property type="component" value="Unassembled WGS sequence"/>
</dbReference>
<feature type="domain" description="AMP-dependent synthetase/ligase" evidence="3">
    <location>
        <begin position="32"/>
        <end position="443"/>
    </location>
</feature>
<evidence type="ECO:0000256" key="2">
    <source>
        <dbReference type="ARBA" id="ARBA00022840"/>
    </source>
</evidence>
<dbReference type="GO" id="GO:0005524">
    <property type="term" value="F:ATP binding"/>
    <property type="evidence" value="ECO:0007669"/>
    <property type="project" value="UniProtKB-KW"/>
</dbReference>
<dbReference type="Gene3D" id="3.40.50.12780">
    <property type="entry name" value="N-terminal domain of ligase-like"/>
    <property type="match status" value="1"/>
</dbReference>
<dbReference type="PROSITE" id="PS00455">
    <property type="entry name" value="AMP_BINDING"/>
    <property type="match status" value="1"/>
</dbReference>
<evidence type="ECO:0000259" key="3">
    <source>
        <dbReference type="Pfam" id="PF00501"/>
    </source>
</evidence>
<accession>A0A401LGY4</accession>